<gene>
    <name evidence="2" type="ORF">PTZ04_21365</name>
</gene>
<protein>
    <submittedName>
        <fullName evidence="2">Uncharacterized protein</fullName>
    </submittedName>
</protein>
<dbReference type="EMBL" id="JAQSVD010000020">
    <property type="protein sequence ID" value="MDE1472815.1"/>
    <property type="molecule type" value="Genomic_DNA"/>
</dbReference>
<keyword evidence="1" id="KW-0812">Transmembrane</keyword>
<keyword evidence="1" id="KW-1133">Transmembrane helix</keyword>
<evidence type="ECO:0000313" key="3">
    <source>
        <dbReference type="Proteomes" id="UP001215087"/>
    </source>
</evidence>
<comment type="caution">
    <text evidence="2">The sequence shown here is derived from an EMBL/GenBank/DDBJ whole genome shotgun (WGS) entry which is preliminary data.</text>
</comment>
<reference evidence="2 3" key="1">
    <citation type="submission" date="2023-02" db="EMBL/GenBank/DDBJ databases">
        <title>Comparative genome analysis of Eubacterium limosum species.</title>
        <authorList>
            <person name="Bak J.E."/>
        </authorList>
    </citation>
    <scope>NUCLEOTIDE SEQUENCE [LARGE SCALE GENOMIC DNA]</scope>
    <source>
        <strain evidence="2 3">KGMB01548</strain>
    </source>
</reference>
<organism evidence="2 3">
    <name type="scientific">Eubacterium limosum</name>
    <dbReference type="NCBI Taxonomy" id="1736"/>
    <lineage>
        <taxon>Bacteria</taxon>
        <taxon>Bacillati</taxon>
        <taxon>Bacillota</taxon>
        <taxon>Clostridia</taxon>
        <taxon>Eubacteriales</taxon>
        <taxon>Eubacteriaceae</taxon>
        <taxon>Eubacterium</taxon>
    </lineage>
</organism>
<name>A0ABT5UV28_EUBLI</name>
<feature type="transmembrane region" description="Helical" evidence="1">
    <location>
        <begin position="12"/>
        <end position="34"/>
    </location>
</feature>
<proteinExistence type="predicted"/>
<feature type="transmembrane region" description="Helical" evidence="1">
    <location>
        <begin position="40"/>
        <end position="61"/>
    </location>
</feature>
<sequence length="266" mass="30885">MFKKLTEENKGLLISAVISILFVIIAYISAMIKGRQVLEIIWMDFGLVIATGYLASFIFYLTQVLTPEISKEKKSFKAIENRMNVLAQDIDIFLLELGQCIEITKDDRIIIKKETENYILYRDGDDVGFGGEFSLDASVSLEIKGINKSFDKITNNILFGYNKMSIIMLVSELQQNEFLERIRKVCNCVKVDKHISFGVIYEEYKQLQVLLEKLLIVTSRKKYRIKTMNDKEREDYCIYRNGYENKLEEMAKNGSITPRFGIELRE</sequence>
<evidence type="ECO:0000256" key="1">
    <source>
        <dbReference type="SAM" id="Phobius"/>
    </source>
</evidence>
<keyword evidence="3" id="KW-1185">Reference proteome</keyword>
<dbReference type="Proteomes" id="UP001215087">
    <property type="component" value="Unassembled WGS sequence"/>
</dbReference>
<evidence type="ECO:0000313" key="2">
    <source>
        <dbReference type="EMBL" id="MDE1472815.1"/>
    </source>
</evidence>
<dbReference type="RefSeq" id="WP_274703073.1">
    <property type="nucleotide sequence ID" value="NZ_JAQSVD010000020.1"/>
</dbReference>
<keyword evidence="1" id="KW-0472">Membrane</keyword>
<accession>A0ABT5UV28</accession>